<keyword evidence="5" id="KW-1185">Reference proteome</keyword>
<evidence type="ECO:0000313" key="4">
    <source>
        <dbReference type="EnsemblMetazoa" id="G33346.1:cds"/>
    </source>
</evidence>
<organism evidence="4 5">
    <name type="scientific">Magallana gigas</name>
    <name type="common">Pacific oyster</name>
    <name type="synonym">Crassostrea gigas</name>
    <dbReference type="NCBI Taxonomy" id="29159"/>
    <lineage>
        <taxon>Eukaryota</taxon>
        <taxon>Metazoa</taxon>
        <taxon>Spiralia</taxon>
        <taxon>Lophotrochozoa</taxon>
        <taxon>Mollusca</taxon>
        <taxon>Bivalvia</taxon>
        <taxon>Autobranchia</taxon>
        <taxon>Pteriomorphia</taxon>
        <taxon>Ostreida</taxon>
        <taxon>Ostreoidea</taxon>
        <taxon>Ostreidae</taxon>
        <taxon>Magallana</taxon>
    </lineage>
</organism>
<name>A0A8W8MJ01_MAGGI</name>
<dbReference type="PRINTS" id="PR00081">
    <property type="entry name" value="GDHRDH"/>
</dbReference>
<evidence type="ECO:0000256" key="3">
    <source>
        <dbReference type="ARBA" id="ARBA00048508"/>
    </source>
</evidence>
<comment type="catalytic activity">
    <reaction evidence="3">
        <text>a (3R)-hydroxyacyl-[ACP] + NADP(+) = a 3-oxoacyl-[ACP] + NADPH + H(+)</text>
        <dbReference type="Rhea" id="RHEA:17397"/>
        <dbReference type="Rhea" id="RHEA-COMP:9916"/>
        <dbReference type="Rhea" id="RHEA-COMP:9945"/>
        <dbReference type="ChEBI" id="CHEBI:15378"/>
        <dbReference type="ChEBI" id="CHEBI:57783"/>
        <dbReference type="ChEBI" id="CHEBI:58349"/>
        <dbReference type="ChEBI" id="CHEBI:78776"/>
        <dbReference type="ChEBI" id="CHEBI:78827"/>
        <dbReference type="EC" id="1.1.1.100"/>
    </reaction>
</comment>
<dbReference type="FunFam" id="3.40.50.720:FF:000084">
    <property type="entry name" value="Short-chain dehydrogenase reductase"/>
    <property type="match status" value="1"/>
</dbReference>
<sequence length="258" mass="27528">MELQGRTALVTGFAGAIGSVIATSLANAGCDVIGVDKVKHDIVRMSIDEIKAESKRDVKYFQCDLISKEDIHKVFQDLKSGDVDILVNAAGRLSINKIEDLSDDVWDEDIGLNLTAPFVLIKLVIGLMKDKGWGRIINISSILGIKATGSISSYIASKTGLIGLTRAVAVECADKGVTCNAICPTVVDTPFITSFLEHLQTATGNSYEETKEATRQSHPTKQFTTPEQIADLVVFLCSPAGQNMTGTAIPIDGGITIA</sequence>
<dbReference type="InterPro" id="IPR002347">
    <property type="entry name" value="SDR_fam"/>
</dbReference>
<dbReference type="InterPro" id="IPR050259">
    <property type="entry name" value="SDR"/>
</dbReference>
<reference evidence="4" key="1">
    <citation type="submission" date="2022-08" db="UniProtKB">
        <authorList>
            <consortium name="EnsemblMetazoa"/>
        </authorList>
    </citation>
    <scope>IDENTIFICATION</scope>
    <source>
        <strain evidence="4">05x7-T-G4-1.051#20</strain>
    </source>
</reference>
<dbReference type="GO" id="GO:0004316">
    <property type="term" value="F:3-oxoacyl-[acyl-carrier-protein] reductase (NADPH) activity"/>
    <property type="evidence" value="ECO:0007669"/>
    <property type="project" value="UniProtKB-EC"/>
</dbReference>
<proteinExistence type="inferred from homology"/>
<dbReference type="Gene3D" id="3.40.50.720">
    <property type="entry name" value="NAD(P)-binding Rossmann-like Domain"/>
    <property type="match status" value="1"/>
</dbReference>
<dbReference type="OMA" id="PEIWKRE"/>
<dbReference type="OrthoDB" id="1933717at2759"/>
<evidence type="ECO:0000256" key="1">
    <source>
        <dbReference type="ARBA" id="ARBA00006484"/>
    </source>
</evidence>
<evidence type="ECO:0000256" key="2">
    <source>
        <dbReference type="ARBA" id="ARBA00012948"/>
    </source>
</evidence>
<dbReference type="SUPFAM" id="SSF51735">
    <property type="entry name" value="NAD(P)-binding Rossmann-fold domains"/>
    <property type="match status" value="1"/>
</dbReference>
<dbReference type="PRINTS" id="PR00080">
    <property type="entry name" value="SDRFAMILY"/>
</dbReference>
<dbReference type="InterPro" id="IPR036291">
    <property type="entry name" value="NAD(P)-bd_dom_sf"/>
</dbReference>
<protein>
    <recommendedName>
        <fullName evidence="2">3-oxoacyl-[acyl-carrier-protein] reductase</fullName>
        <ecNumber evidence="2">1.1.1.100</ecNumber>
    </recommendedName>
</protein>
<dbReference type="EC" id="1.1.1.100" evidence="2"/>
<comment type="similarity">
    <text evidence="1">Belongs to the short-chain dehydrogenases/reductases (SDR) family.</text>
</comment>
<dbReference type="Proteomes" id="UP000005408">
    <property type="component" value="Unassembled WGS sequence"/>
</dbReference>
<dbReference type="AlphaFoldDB" id="A0A8W8MJ01"/>
<dbReference type="EnsemblMetazoa" id="G33346.1">
    <property type="protein sequence ID" value="G33346.1:cds"/>
    <property type="gene ID" value="G33346"/>
</dbReference>
<accession>A0A8W8MJ01</accession>
<dbReference type="PANTHER" id="PTHR42879">
    <property type="entry name" value="3-OXOACYL-(ACYL-CARRIER-PROTEIN) REDUCTASE"/>
    <property type="match status" value="1"/>
</dbReference>
<dbReference type="PANTHER" id="PTHR42879:SF2">
    <property type="entry name" value="3-OXOACYL-[ACYL-CARRIER-PROTEIN] REDUCTASE FABG"/>
    <property type="match status" value="1"/>
</dbReference>
<dbReference type="Pfam" id="PF13561">
    <property type="entry name" value="adh_short_C2"/>
    <property type="match status" value="1"/>
</dbReference>
<evidence type="ECO:0000313" key="5">
    <source>
        <dbReference type="Proteomes" id="UP000005408"/>
    </source>
</evidence>